<evidence type="ECO:0000256" key="1">
    <source>
        <dbReference type="ARBA" id="ARBA00022500"/>
    </source>
</evidence>
<protein>
    <submittedName>
        <fullName evidence="8">Methyl accepting chemotaxis sensory transducer</fullName>
    </submittedName>
</protein>
<evidence type="ECO:0000256" key="3">
    <source>
        <dbReference type="PROSITE-ProRule" id="PRU00284"/>
    </source>
</evidence>
<feature type="domain" description="HAMP" evidence="7">
    <location>
        <begin position="214"/>
        <end position="266"/>
    </location>
</feature>
<keyword evidence="5" id="KW-0472">Membrane</keyword>
<dbReference type="InterPro" id="IPR051310">
    <property type="entry name" value="MCP_chemotaxis"/>
</dbReference>
<feature type="compositionally biased region" description="Low complexity" evidence="4">
    <location>
        <begin position="328"/>
        <end position="337"/>
    </location>
</feature>
<evidence type="ECO:0000256" key="2">
    <source>
        <dbReference type="ARBA" id="ARBA00029447"/>
    </source>
</evidence>
<keyword evidence="3" id="KW-0807">Transducer</keyword>
<dbReference type="SMART" id="SM00304">
    <property type="entry name" value="HAMP"/>
    <property type="match status" value="1"/>
</dbReference>
<evidence type="ECO:0000313" key="9">
    <source>
        <dbReference type="Proteomes" id="UP000662703"/>
    </source>
</evidence>
<comment type="similarity">
    <text evidence="2">Belongs to the methyl-accepting chemotaxis (MCP) protein family.</text>
</comment>
<dbReference type="PROSITE" id="PS50885">
    <property type="entry name" value="HAMP"/>
    <property type="match status" value="1"/>
</dbReference>
<keyword evidence="5" id="KW-1133">Transmembrane helix</keyword>
<dbReference type="SMART" id="SM00283">
    <property type="entry name" value="MA"/>
    <property type="match status" value="1"/>
</dbReference>
<dbReference type="EMBL" id="ARXX01000040">
    <property type="protein sequence ID" value="MBF5057260.1"/>
    <property type="molecule type" value="Genomic_DNA"/>
</dbReference>
<name>A0ABS0AT03_9GAMM</name>
<organism evidence="8 9">
    <name type="scientific">Alloalcanivorax profundimaris</name>
    <dbReference type="NCBI Taxonomy" id="2735259"/>
    <lineage>
        <taxon>Bacteria</taxon>
        <taxon>Pseudomonadati</taxon>
        <taxon>Pseudomonadota</taxon>
        <taxon>Gammaproteobacteria</taxon>
        <taxon>Oceanospirillales</taxon>
        <taxon>Alcanivoracaceae</taxon>
        <taxon>Alloalcanivorax</taxon>
    </lineage>
</organism>
<feature type="transmembrane region" description="Helical" evidence="5">
    <location>
        <begin position="194"/>
        <end position="212"/>
    </location>
</feature>
<evidence type="ECO:0000256" key="4">
    <source>
        <dbReference type="SAM" id="MobiDB-lite"/>
    </source>
</evidence>
<keyword evidence="5" id="KW-0812">Transmembrane</keyword>
<dbReference type="CDD" id="cd11386">
    <property type="entry name" value="MCP_signal"/>
    <property type="match status" value="1"/>
</dbReference>
<dbReference type="PANTHER" id="PTHR43531">
    <property type="entry name" value="PROTEIN ICFG"/>
    <property type="match status" value="1"/>
</dbReference>
<feature type="region of interest" description="Disordered" evidence="4">
    <location>
        <begin position="314"/>
        <end position="340"/>
    </location>
</feature>
<dbReference type="Gene3D" id="1.10.287.950">
    <property type="entry name" value="Methyl-accepting chemotaxis protein"/>
    <property type="match status" value="1"/>
</dbReference>
<dbReference type="PROSITE" id="PS50111">
    <property type="entry name" value="CHEMOTAXIS_TRANSDUC_2"/>
    <property type="match status" value="1"/>
</dbReference>
<dbReference type="Proteomes" id="UP000662703">
    <property type="component" value="Unassembled WGS sequence"/>
</dbReference>
<sequence>MLNRFRIGARLGGAFALVLLLLAAVAATGLFGVFTVAVTTHEALETDGALAVNAGQVRRLALEGRRYEKDVLINIDTPDRSRGYFEKWSGAMDRLEITLRDGLSLARAPAMKSLYQDALTGLAAYRRDFTGIEERLMAGEFATTGAANRAFSESKAGIYQLEEAAEAIATRAQAELDKLGGTLTSVVESTVTRVVLFAALALIVAVALAVVITRGITLPLGRALTVARRVAEGDLRQAIVAEGRDEPAQLLLAMADMQDALTSLVSSLRGASENVYIGANEIAAGAEDLSSRTEQQAAALQETAASMEEITATAANNEQSTRRADELASGASRSARASGEEVRESIRLMQEIAARSAKMNGIIETMDGIAFQTNILALNASVEAARAGEKGRGFAVVASEVRNLAARAGESASEIRALLEDSRTQIESCAAQATRSGGTLEKAVEGIEELAGLMKEVASATGEQIGGIQQVSAAVTQIDTTTQQNAALVQESSSAAGSLEDQAARLKSLVASFRIAEV</sequence>
<dbReference type="InterPro" id="IPR003660">
    <property type="entry name" value="HAMP_dom"/>
</dbReference>
<dbReference type="CDD" id="cd06225">
    <property type="entry name" value="HAMP"/>
    <property type="match status" value="1"/>
</dbReference>
<feature type="domain" description="Methyl-accepting transducer" evidence="6">
    <location>
        <begin position="271"/>
        <end position="500"/>
    </location>
</feature>
<dbReference type="SUPFAM" id="SSF58104">
    <property type="entry name" value="Methyl-accepting chemotaxis protein (MCP) signaling domain"/>
    <property type="match status" value="1"/>
</dbReference>
<keyword evidence="9" id="KW-1185">Reference proteome</keyword>
<evidence type="ECO:0000259" key="7">
    <source>
        <dbReference type="PROSITE" id="PS50885"/>
    </source>
</evidence>
<comment type="caution">
    <text evidence="8">The sequence shown here is derived from an EMBL/GenBank/DDBJ whole genome shotgun (WGS) entry which is preliminary data.</text>
</comment>
<dbReference type="RefSeq" id="WP_194865531.1">
    <property type="nucleotide sequence ID" value="NZ_ARXX01000040.1"/>
</dbReference>
<evidence type="ECO:0000313" key="8">
    <source>
        <dbReference type="EMBL" id="MBF5057260.1"/>
    </source>
</evidence>
<accession>A0ABS0AT03</accession>
<reference evidence="8 9" key="1">
    <citation type="submission" date="2012-09" db="EMBL/GenBank/DDBJ databases">
        <title>Genome Sequence of alkane-degrading Bacterium Alcanivorax sp. 521-1.</title>
        <authorList>
            <person name="Lai Q."/>
            <person name="Shao Z."/>
        </authorList>
    </citation>
    <scope>NUCLEOTIDE SEQUENCE [LARGE SCALE GENOMIC DNA]</scope>
    <source>
        <strain evidence="8 9">521-1</strain>
    </source>
</reference>
<dbReference type="Pfam" id="PF00015">
    <property type="entry name" value="MCPsignal"/>
    <property type="match status" value="1"/>
</dbReference>
<gene>
    <name evidence="8" type="ORF">Y5W_02554</name>
</gene>
<dbReference type="PANTHER" id="PTHR43531:SF11">
    <property type="entry name" value="METHYL-ACCEPTING CHEMOTAXIS PROTEIN 3"/>
    <property type="match status" value="1"/>
</dbReference>
<proteinExistence type="inferred from homology"/>
<evidence type="ECO:0000256" key="5">
    <source>
        <dbReference type="SAM" id="Phobius"/>
    </source>
</evidence>
<keyword evidence="1" id="KW-0145">Chemotaxis</keyword>
<evidence type="ECO:0000259" key="6">
    <source>
        <dbReference type="PROSITE" id="PS50111"/>
    </source>
</evidence>
<dbReference type="InterPro" id="IPR004089">
    <property type="entry name" value="MCPsignal_dom"/>
</dbReference>